<feature type="domain" description="GP-PDE" evidence="2">
    <location>
        <begin position="22"/>
        <end position="277"/>
    </location>
</feature>
<proteinExistence type="predicted"/>
<dbReference type="EMBL" id="QGHA01000001">
    <property type="protein sequence ID" value="PWK80083.1"/>
    <property type="molecule type" value="Genomic_DNA"/>
</dbReference>
<dbReference type="CDD" id="cd08566">
    <property type="entry name" value="GDPD_AtGDE_like"/>
    <property type="match status" value="1"/>
</dbReference>
<organism evidence="3 4">
    <name type="scientific">Mucilaginibacter oryzae</name>
    <dbReference type="NCBI Taxonomy" id="468058"/>
    <lineage>
        <taxon>Bacteria</taxon>
        <taxon>Pseudomonadati</taxon>
        <taxon>Bacteroidota</taxon>
        <taxon>Sphingobacteriia</taxon>
        <taxon>Sphingobacteriales</taxon>
        <taxon>Sphingobacteriaceae</taxon>
        <taxon>Mucilaginibacter</taxon>
    </lineage>
</organism>
<dbReference type="InterPro" id="IPR017946">
    <property type="entry name" value="PLC-like_Pdiesterase_TIM-brl"/>
</dbReference>
<protein>
    <submittedName>
        <fullName evidence="3">Glycerophosphoryl diester phosphodiesterase</fullName>
    </submittedName>
</protein>
<keyword evidence="1" id="KW-0732">Signal</keyword>
<evidence type="ECO:0000313" key="4">
    <source>
        <dbReference type="Proteomes" id="UP000245678"/>
    </source>
</evidence>
<evidence type="ECO:0000313" key="3">
    <source>
        <dbReference type="EMBL" id="PWK80083.1"/>
    </source>
</evidence>
<dbReference type="Pfam" id="PF03009">
    <property type="entry name" value="GDPD"/>
    <property type="match status" value="1"/>
</dbReference>
<sequence length="300" mass="34252">MKLKLLILASAVTLSVKAQNKIQVTAHRGDWRNAPENSLRAFQYAAAMGVDIVELDLKKTKDGVIVIMHDETINRTTNGRGKASDFTFDEIRKFGLRNGIGRVTKNQIPTLKEVMLALKGTGVKVNLDKSYDFYNEAYAILKETGTLKQAIFKSEVSYPELKARYPQLIDSIIYMPVISLDKPEAKQVIVDYLKNMKPYAFELIFTKDTSAVLKDNKFITKTGAKIWINSLWASLNGGHDDDTAVEDSNKKDSWDWIIAHGATIIQTDRPKLMIEYLREKRLHEFKNYKLCRRLRQQGVY</sequence>
<evidence type="ECO:0000256" key="1">
    <source>
        <dbReference type="SAM" id="SignalP"/>
    </source>
</evidence>
<dbReference type="PANTHER" id="PTHR46320:SF1">
    <property type="entry name" value="GLYCEROPHOSPHODIESTER PHOSPHODIESTERASE 1"/>
    <property type="match status" value="1"/>
</dbReference>
<keyword evidence="4" id="KW-1185">Reference proteome</keyword>
<feature type="chain" id="PRO_5016410425" evidence="1">
    <location>
        <begin position="19"/>
        <end position="300"/>
    </location>
</feature>
<name>A0A316HIV3_9SPHI</name>
<dbReference type="GO" id="GO:0006580">
    <property type="term" value="P:ethanolamine metabolic process"/>
    <property type="evidence" value="ECO:0007669"/>
    <property type="project" value="TreeGrafter"/>
</dbReference>
<dbReference type="GO" id="GO:0005886">
    <property type="term" value="C:plasma membrane"/>
    <property type="evidence" value="ECO:0007669"/>
    <property type="project" value="TreeGrafter"/>
</dbReference>
<dbReference type="Proteomes" id="UP000245678">
    <property type="component" value="Unassembled WGS sequence"/>
</dbReference>
<dbReference type="Pfam" id="PF16387">
    <property type="entry name" value="DUF4996"/>
    <property type="match status" value="1"/>
</dbReference>
<reference evidence="3 4" key="1">
    <citation type="submission" date="2018-05" db="EMBL/GenBank/DDBJ databases">
        <title>Genomic Encyclopedia of Archaeal and Bacterial Type Strains, Phase II (KMG-II): from individual species to whole genera.</title>
        <authorList>
            <person name="Goeker M."/>
        </authorList>
    </citation>
    <scope>NUCLEOTIDE SEQUENCE [LARGE SCALE GENOMIC DNA]</scope>
    <source>
        <strain evidence="3 4">DSM 19975</strain>
    </source>
</reference>
<gene>
    <name evidence="3" type="ORF">LX99_00547</name>
</gene>
<dbReference type="GO" id="GO:0070291">
    <property type="term" value="P:N-acylethanolamine metabolic process"/>
    <property type="evidence" value="ECO:0007669"/>
    <property type="project" value="TreeGrafter"/>
</dbReference>
<feature type="signal peptide" evidence="1">
    <location>
        <begin position="1"/>
        <end position="18"/>
    </location>
</feature>
<dbReference type="RefSeq" id="WP_109606152.1">
    <property type="nucleotide sequence ID" value="NZ_QGHA01000001.1"/>
</dbReference>
<dbReference type="GO" id="GO:0006644">
    <property type="term" value="P:phospholipid metabolic process"/>
    <property type="evidence" value="ECO:0007669"/>
    <property type="project" value="TreeGrafter"/>
</dbReference>
<dbReference type="PANTHER" id="PTHR46320">
    <property type="entry name" value="GLYCEROPHOSPHODIESTER PHOSPHODIESTERASE 1"/>
    <property type="match status" value="1"/>
</dbReference>
<dbReference type="GO" id="GO:0008889">
    <property type="term" value="F:glycerophosphodiester phosphodiesterase activity"/>
    <property type="evidence" value="ECO:0007669"/>
    <property type="project" value="TreeGrafter"/>
</dbReference>
<dbReference type="PROSITE" id="PS51704">
    <property type="entry name" value="GP_PDE"/>
    <property type="match status" value="1"/>
</dbReference>
<dbReference type="InterPro" id="IPR030395">
    <property type="entry name" value="GP_PDE_dom"/>
</dbReference>
<evidence type="ECO:0000259" key="2">
    <source>
        <dbReference type="PROSITE" id="PS51704"/>
    </source>
</evidence>
<comment type="caution">
    <text evidence="3">The sequence shown here is derived from an EMBL/GenBank/DDBJ whole genome shotgun (WGS) entry which is preliminary data.</text>
</comment>
<dbReference type="SUPFAM" id="SSF51695">
    <property type="entry name" value="PLC-like phosphodiesterases"/>
    <property type="match status" value="1"/>
</dbReference>
<dbReference type="AlphaFoldDB" id="A0A316HIV3"/>
<dbReference type="InterPro" id="IPR032160">
    <property type="entry name" value="DUF4996"/>
</dbReference>
<dbReference type="Gene3D" id="3.20.20.190">
    <property type="entry name" value="Phosphatidylinositol (PI) phosphodiesterase"/>
    <property type="match status" value="1"/>
</dbReference>
<accession>A0A316HIV3</accession>